<feature type="transmembrane region" description="Helical" evidence="1">
    <location>
        <begin position="45"/>
        <end position="64"/>
    </location>
</feature>
<feature type="transmembrane region" description="Helical" evidence="1">
    <location>
        <begin position="12"/>
        <end position="33"/>
    </location>
</feature>
<sequence length="149" mass="17393">MSVFAFYRQLGFIFVIACVVAAIVSSSTLFGDVRDRYSKIETKIMMFQVVNLCLLCICIVHFFFHSIGAYQAESLGKCFKYFRMIPLIGFIFTAAWLTHITSSKEFYDTSINSKYNSYIGVMIYQVINYFVCWFPYTVNEYITVFKNVY</sequence>
<proteinExistence type="predicted"/>
<comment type="caution">
    <text evidence="2">The sequence shown here is derived from an EMBL/GenBank/DDBJ whole genome shotgun (WGS) entry which is preliminary data.</text>
</comment>
<name>A0AAD1Y104_EUPCR</name>
<keyword evidence="3" id="KW-1185">Reference proteome</keyword>
<reference evidence="2" key="1">
    <citation type="submission" date="2023-07" db="EMBL/GenBank/DDBJ databases">
        <authorList>
            <consortium name="AG Swart"/>
            <person name="Singh M."/>
            <person name="Singh A."/>
            <person name="Seah K."/>
            <person name="Emmerich C."/>
        </authorList>
    </citation>
    <scope>NUCLEOTIDE SEQUENCE</scope>
    <source>
        <strain evidence="2">DP1</strain>
    </source>
</reference>
<evidence type="ECO:0000313" key="3">
    <source>
        <dbReference type="Proteomes" id="UP001295684"/>
    </source>
</evidence>
<evidence type="ECO:0000313" key="2">
    <source>
        <dbReference type="EMBL" id="CAI2383188.1"/>
    </source>
</evidence>
<feature type="transmembrane region" description="Helical" evidence="1">
    <location>
        <begin position="115"/>
        <end position="136"/>
    </location>
</feature>
<keyword evidence="1" id="KW-0472">Membrane</keyword>
<dbReference type="AlphaFoldDB" id="A0AAD1Y104"/>
<keyword evidence="1" id="KW-0812">Transmembrane</keyword>
<accession>A0AAD1Y104</accession>
<protein>
    <submittedName>
        <fullName evidence="2">Uncharacterized protein</fullName>
    </submittedName>
</protein>
<dbReference type="Proteomes" id="UP001295684">
    <property type="component" value="Unassembled WGS sequence"/>
</dbReference>
<gene>
    <name evidence="2" type="ORF">ECRASSUSDP1_LOCUS24681</name>
</gene>
<dbReference type="EMBL" id="CAMPGE010025433">
    <property type="protein sequence ID" value="CAI2383188.1"/>
    <property type="molecule type" value="Genomic_DNA"/>
</dbReference>
<keyword evidence="1" id="KW-1133">Transmembrane helix</keyword>
<organism evidence="2 3">
    <name type="scientific">Euplotes crassus</name>
    <dbReference type="NCBI Taxonomy" id="5936"/>
    <lineage>
        <taxon>Eukaryota</taxon>
        <taxon>Sar</taxon>
        <taxon>Alveolata</taxon>
        <taxon>Ciliophora</taxon>
        <taxon>Intramacronucleata</taxon>
        <taxon>Spirotrichea</taxon>
        <taxon>Hypotrichia</taxon>
        <taxon>Euplotida</taxon>
        <taxon>Euplotidae</taxon>
        <taxon>Moneuplotes</taxon>
    </lineage>
</organism>
<evidence type="ECO:0000256" key="1">
    <source>
        <dbReference type="SAM" id="Phobius"/>
    </source>
</evidence>
<feature type="transmembrane region" description="Helical" evidence="1">
    <location>
        <begin position="84"/>
        <end position="103"/>
    </location>
</feature>